<reference evidence="2 3" key="1">
    <citation type="submission" date="2022-10" db="EMBL/GenBank/DDBJ databases">
        <authorList>
            <person name="Xie J."/>
            <person name="Shen N."/>
        </authorList>
    </citation>
    <scope>NUCLEOTIDE SEQUENCE [LARGE SCALE GENOMIC DNA]</scope>
    <source>
        <strain evidence="2 3">YIM65594</strain>
    </source>
</reference>
<accession>A0ABU6FEZ1</accession>
<sequence>MSGHQTSAPSRAHSGRSATPSRGLHRSRERHMSEFTVVGHHLAQHENLSLTAIGLATHIQSLPDGSKVGIKDLAAKFPEGEVRVAAALRELEAHGYLERIKERLPSGRIVTRTISYDKPPHLRGQAPPEPSAVDLPPEVPRIEAKPRAPRPQRRPLRAPQPDPQEPDPGPARTAAVDLLIGLRTYDPRLFLSERDIRRLAPAAAEWLARGMAPGDVKRALTAGLPTDPIRHPAALMAHRLTAFLPPELPPRPEPLSGPPAPRRLPLQNCEGCDRAFRAEGPGSCLGCAATAVAA</sequence>
<comment type="caution">
    <text evidence="2">The sequence shown here is derived from an EMBL/GenBank/DDBJ whole genome shotgun (WGS) entry which is preliminary data.</text>
</comment>
<name>A0ABU6FEZ1_9ACTN</name>
<feature type="region of interest" description="Disordered" evidence="1">
    <location>
        <begin position="1"/>
        <end position="27"/>
    </location>
</feature>
<evidence type="ECO:0000313" key="3">
    <source>
        <dbReference type="Proteomes" id="UP001354931"/>
    </source>
</evidence>
<feature type="compositionally biased region" description="Basic residues" evidence="1">
    <location>
        <begin position="147"/>
        <end position="156"/>
    </location>
</feature>
<proteinExistence type="predicted"/>
<evidence type="ECO:0000256" key="1">
    <source>
        <dbReference type="SAM" id="MobiDB-lite"/>
    </source>
</evidence>
<organism evidence="2 3">
    <name type="scientific">Streptomyces endophyticus</name>
    <dbReference type="NCBI Taxonomy" id="714166"/>
    <lineage>
        <taxon>Bacteria</taxon>
        <taxon>Bacillati</taxon>
        <taxon>Actinomycetota</taxon>
        <taxon>Actinomycetes</taxon>
        <taxon>Kitasatosporales</taxon>
        <taxon>Streptomycetaceae</taxon>
        <taxon>Streptomyces</taxon>
    </lineage>
</organism>
<protein>
    <submittedName>
        <fullName evidence="2">Helix-turn-helix domain-containing protein</fullName>
    </submittedName>
</protein>
<feature type="compositionally biased region" description="Pro residues" evidence="1">
    <location>
        <begin position="158"/>
        <end position="169"/>
    </location>
</feature>
<evidence type="ECO:0000313" key="2">
    <source>
        <dbReference type="EMBL" id="MEB8342611.1"/>
    </source>
</evidence>
<gene>
    <name evidence="2" type="ORF">OKJ99_34470</name>
</gene>
<dbReference type="Proteomes" id="UP001354931">
    <property type="component" value="Unassembled WGS sequence"/>
</dbReference>
<dbReference type="EMBL" id="JAOZYC010000168">
    <property type="protein sequence ID" value="MEB8342611.1"/>
    <property type="molecule type" value="Genomic_DNA"/>
</dbReference>
<feature type="region of interest" description="Disordered" evidence="1">
    <location>
        <begin position="115"/>
        <end position="172"/>
    </location>
</feature>
<keyword evidence="3" id="KW-1185">Reference proteome</keyword>